<feature type="non-terminal residue" evidence="1">
    <location>
        <position position="64"/>
    </location>
</feature>
<dbReference type="EMBL" id="UINC01032292">
    <property type="protein sequence ID" value="SVB19714.1"/>
    <property type="molecule type" value="Genomic_DNA"/>
</dbReference>
<gene>
    <name evidence="1" type="ORF">METZ01_LOCUS172568</name>
</gene>
<sequence>MTFQSRKQNRKVSYRNALNFTPKEILRNRHYVKVGYKKKNKKYDNDIIGMESKKFDDILNKDIS</sequence>
<reference evidence="1" key="1">
    <citation type="submission" date="2018-05" db="EMBL/GenBank/DDBJ databases">
        <authorList>
            <person name="Lanie J.A."/>
            <person name="Ng W.-L."/>
            <person name="Kazmierczak K.M."/>
            <person name="Andrzejewski T.M."/>
            <person name="Davidsen T.M."/>
            <person name="Wayne K.J."/>
            <person name="Tettelin H."/>
            <person name="Glass J.I."/>
            <person name="Rusch D."/>
            <person name="Podicherti R."/>
            <person name="Tsui H.-C.T."/>
            <person name="Winkler M.E."/>
        </authorList>
    </citation>
    <scope>NUCLEOTIDE SEQUENCE</scope>
</reference>
<accession>A0A382C1G0</accession>
<name>A0A382C1G0_9ZZZZ</name>
<dbReference type="AlphaFoldDB" id="A0A382C1G0"/>
<proteinExistence type="predicted"/>
<evidence type="ECO:0000313" key="1">
    <source>
        <dbReference type="EMBL" id="SVB19714.1"/>
    </source>
</evidence>
<organism evidence="1">
    <name type="scientific">marine metagenome</name>
    <dbReference type="NCBI Taxonomy" id="408172"/>
    <lineage>
        <taxon>unclassified sequences</taxon>
        <taxon>metagenomes</taxon>
        <taxon>ecological metagenomes</taxon>
    </lineage>
</organism>
<protein>
    <submittedName>
        <fullName evidence="1">Uncharacterized protein</fullName>
    </submittedName>
</protein>